<keyword evidence="2" id="KW-0067">ATP-binding</keyword>
<dbReference type="InterPro" id="IPR050625">
    <property type="entry name" value="ParA/MinD_ATPase"/>
</dbReference>
<dbReference type="GO" id="GO:0016887">
    <property type="term" value="F:ATP hydrolysis activity"/>
    <property type="evidence" value="ECO:0007669"/>
    <property type="project" value="TreeGrafter"/>
</dbReference>
<dbReference type="AlphaFoldDB" id="A0A0F5MRI2"/>
<sequence length="367" mass="37527">MSRHGEAVNAATGLLSLVTQAALRDEVDRVAAAVGMRVIHLGPAMPSRRAWSAASAVVLDREAAARCGPARLPRRPHVVVLTGVSPTAADWQAGVAAGAQGVLALPVDAHELVTELAEAGESVRDGGRCGDVIAVIGARGGAGASLLAAALAQSAGDALLVDLDAWGGGIDLLVGTERTSGLRWRDLTQRSGRLTWPALRAALPRQRGVSVLSAASIGHPEADVPDIDSGTVEAVVDAARRGGVTVVCDLPRTWTDPVEAALGAADLAVLVSPCDVRSCAAGASIASRLRALNPNVGLVARGPAPGGLRAAEVADIVGLPLLTSLRAEPRLSHRLEYTGLRLHRRAPLAVAAARVLAVLPQRKALVS</sequence>
<dbReference type="PATRIC" id="fig|342002.3.peg.4130"/>
<evidence type="ECO:0000313" key="2">
    <source>
        <dbReference type="EMBL" id="KKB97360.1"/>
    </source>
</evidence>
<comment type="caution">
    <text evidence="2">The sequence shown here is derived from an EMBL/GenBank/DDBJ whole genome shotgun (WGS) entry which is preliminary data.</text>
</comment>
<dbReference type="GO" id="GO:0005524">
    <property type="term" value="F:ATP binding"/>
    <property type="evidence" value="ECO:0007669"/>
    <property type="project" value="TreeGrafter"/>
</dbReference>
<evidence type="ECO:0000313" key="3">
    <source>
        <dbReference type="Proteomes" id="UP000034416"/>
    </source>
</evidence>
<dbReference type="InterPro" id="IPR027417">
    <property type="entry name" value="P-loop_NTPase"/>
</dbReference>
<organism evidence="2 3">
    <name type="scientific">Mycolicibacter arupensis</name>
    <dbReference type="NCBI Taxonomy" id="342002"/>
    <lineage>
        <taxon>Bacteria</taxon>
        <taxon>Bacillati</taxon>
        <taxon>Actinomycetota</taxon>
        <taxon>Actinomycetes</taxon>
        <taxon>Mycobacteriales</taxon>
        <taxon>Mycobacteriaceae</taxon>
        <taxon>Mycolicibacter</taxon>
    </lineage>
</organism>
<reference evidence="3" key="1">
    <citation type="submission" date="2015-04" db="EMBL/GenBank/DDBJ databases">
        <title>Genome sequence of Mycobacterium arupense GUC1.</title>
        <authorList>
            <person name="Greninger A.L."/>
            <person name="Cunningham G."/>
            <person name="Chiu C.Y."/>
            <person name="Miller S."/>
        </authorList>
    </citation>
    <scope>NUCLEOTIDE SEQUENCE [LARGE SCALE GENOMIC DNA]</scope>
    <source>
        <strain evidence="3">GUC1</strain>
    </source>
</reference>
<protein>
    <submittedName>
        <fullName evidence="2">Helicase</fullName>
    </submittedName>
</protein>
<dbReference type="Proteomes" id="UP000034416">
    <property type="component" value="Unassembled WGS sequence"/>
</dbReference>
<dbReference type="GO" id="GO:0051782">
    <property type="term" value="P:negative regulation of cell division"/>
    <property type="evidence" value="ECO:0007669"/>
    <property type="project" value="TreeGrafter"/>
</dbReference>
<name>A0A0F5MRI2_9MYCO</name>
<dbReference type="GO" id="GO:0009898">
    <property type="term" value="C:cytoplasmic side of plasma membrane"/>
    <property type="evidence" value="ECO:0007669"/>
    <property type="project" value="TreeGrafter"/>
</dbReference>
<gene>
    <name evidence="2" type="ORF">WR43_19505</name>
</gene>
<dbReference type="NCBIfam" id="TIGR03815">
    <property type="entry name" value="CpaE_hom_Actino"/>
    <property type="match status" value="1"/>
</dbReference>
<dbReference type="InterPro" id="IPR059050">
    <property type="entry name" value="Rv3660c_N"/>
</dbReference>
<dbReference type="GO" id="GO:0004386">
    <property type="term" value="F:helicase activity"/>
    <property type="evidence" value="ECO:0007669"/>
    <property type="project" value="UniProtKB-KW"/>
</dbReference>
<feature type="domain" description="Rv3660c-like CheY-like N-terminal" evidence="1">
    <location>
        <begin position="18"/>
        <end position="123"/>
    </location>
</feature>
<dbReference type="PANTHER" id="PTHR43384">
    <property type="entry name" value="SEPTUM SITE-DETERMINING PROTEIN MIND HOMOLOG, CHLOROPLASTIC-RELATED"/>
    <property type="match status" value="1"/>
</dbReference>
<dbReference type="EMBL" id="LASW01000146">
    <property type="protein sequence ID" value="KKB97360.1"/>
    <property type="molecule type" value="Genomic_DNA"/>
</dbReference>
<keyword evidence="2" id="KW-0547">Nucleotide-binding</keyword>
<accession>A0A0F5MRI2</accession>
<dbReference type="SUPFAM" id="SSF52540">
    <property type="entry name" value="P-loop containing nucleoside triphosphate hydrolases"/>
    <property type="match status" value="1"/>
</dbReference>
<keyword evidence="2" id="KW-0378">Hydrolase</keyword>
<evidence type="ECO:0000259" key="1">
    <source>
        <dbReference type="Pfam" id="PF26563"/>
    </source>
</evidence>
<dbReference type="PANTHER" id="PTHR43384:SF11">
    <property type="entry name" value="SEPTUM SITE DETERMINING PROTEIN"/>
    <property type="match status" value="1"/>
</dbReference>
<dbReference type="Gene3D" id="3.40.50.300">
    <property type="entry name" value="P-loop containing nucleotide triphosphate hydrolases"/>
    <property type="match status" value="1"/>
</dbReference>
<keyword evidence="2" id="KW-0347">Helicase</keyword>
<proteinExistence type="predicted"/>
<dbReference type="STRING" id="342002.BST15_10400"/>
<dbReference type="InterPro" id="IPR022521">
    <property type="entry name" value="Rv3660c"/>
</dbReference>
<dbReference type="GO" id="GO:0005829">
    <property type="term" value="C:cytosol"/>
    <property type="evidence" value="ECO:0007669"/>
    <property type="project" value="TreeGrafter"/>
</dbReference>
<dbReference type="Pfam" id="PF26563">
    <property type="entry name" value="Rv3660c_N"/>
    <property type="match status" value="1"/>
</dbReference>